<dbReference type="Proteomes" id="UP000683360">
    <property type="component" value="Unassembled WGS sequence"/>
</dbReference>
<reference evidence="4" key="1">
    <citation type="submission" date="2021-03" db="EMBL/GenBank/DDBJ databases">
        <authorList>
            <person name="Bekaert M."/>
        </authorList>
    </citation>
    <scope>NUCLEOTIDE SEQUENCE</scope>
</reference>
<gene>
    <name evidence="4" type="ORF">MEDL_5870</name>
</gene>
<dbReference type="OrthoDB" id="438440at2759"/>
<keyword evidence="5" id="KW-1185">Reference proteome</keyword>
<keyword evidence="3" id="KW-0443">Lipid metabolism</keyword>
<evidence type="ECO:0000256" key="3">
    <source>
        <dbReference type="ARBA" id="ARBA00023098"/>
    </source>
</evidence>
<evidence type="ECO:0000313" key="5">
    <source>
        <dbReference type="Proteomes" id="UP000683360"/>
    </source>
</evidence>
<dbReference type="GO" id="GO:0046340">
    <property type="term" value="P:diacylglycerol catabolic process"/>
    <property type="evidence" value="ECO:0007669"/>
    <property type="project" value="TreeGrafter"/>
</dbReference>
<sequence>MHYRFECFDSECLECEGLIDCVAHKGSKLVITGHSLGAGVCRFSVIASFAHPVLSTVGIASKIHDWSFLIACCGTPSFYAEWSRAEDFVKEIILSPDMLTDHIPDNLMTALEQLSDKDFTPRQRKSPEERYCKGLTTHRKELKRTKKNRKEPKRRSKFFVIEEN</sequence>
<evidence type="ECO:0000313" key="4">
    <source>
        <dbReference type="EMBL" id="CAG2190582.1"/>
    </source>
</evidence>
<evidence type="ECO:0000256" key="1">
    <source>
        <dbReference type="ARBA" id="ARBA00022801"/>
    </source>
</evidence>
<accession>A0A8S3Q3U9</accession>
<dbReference type="PANTHER" id="PTHR45792:SF8">
    <property type="entry name" value="DIACYLGLYCEROL LIPASE-ALPHA"/>
    <property type="match status" value="1"/>
</dbReference>
<dbReference type="GO" id="GO:0016298">
    <property type="term" value="F:lipase activity"/>
    <property type="evidence" value="ECO:0007669"/>
    <property type="project" value="TreeGrafter"/>
</dbReference>
<dbReference type="InterPro" id="IPR052214">
    <property type="entry name" value="DAG_Lipase-Related"/>
</dbReference>
<keyword evidence="2" id="KW-0442">Lipid degradation</keyword>
<dbReference type="EMBL" id="CAJPWZ010000335">
    <property type="protein sequence ID" value="CAG2190582.1"/>
    <property type="molecule type" value="Genomic_DNA"/>
</dbReference>
<protein>
    <submittedName>
        <fullName evidence="4">DAGL</fullName>
        <ecNumber evidence="4">3.1.1.-</ecNumber>
    </submittedName>
</protein>
<keyword evidence="1 4" id="KW-0378">Hydrolase</keyword>
<dbReference type="PANTHER" id="PTHR45792">
    <property type="entry name" value="DIACYLGLYCEROL LIPASE HOMOLOG-RELATED"/>
    <property type="match status" value="1"/>
</dbReference>
<name>A0A8S3Q3U9_MYTED</name>
<dbReference type="EC" id="3.1.1.-" evidence="4"/>
<dbReference type="GO" id="GO:0019369">
    <property type="term" value="P:arachidonate metabolic process"/>
    <property type="evidence" value="ECO:0007669"/>
    <property type="project" value="TreeGrafter"/>
</dbReference>
<organism evidence="4 5">
    <name type="scientific">Mytilus edulis</name>
    <name type="common">Blue mussel</name>
    <dbReference type="NCBI Taxonomy" id="6550"/>
    <lineage>
        <taxon>Eukaryota</taxon>
        <taxon>Metazoa</taxon>
        <taxon>Spiralia</taxon>
        <taxon>Lophotrochozoa</taxon>
        <taxon>Mollusca</taxon>
        <taxon>Bivalvia</taxon>
        <taxon>Autobranchia</taxon>
        <taxon>Pteriomorphia</taxon>
        <taxon>Mytilida</taxon>
        <taxon>Mytiloidea</taxon>
        <taxon>Mytilidae</taxon>
        <taxon>Mytilinae</taxon>
        <taxon>Mytilus</taxon>
    </lineage>
</organism>
<proteinExistence type="predicted"/>
<comment type="caution">
    <text evidence="4">The sequence shown here is derived from an EMBL/GenBank/DDBJ whole genome shotgun (WGS) entry which is preliminary data.</text>
</comment>
<evidence type="ECO:0000256" key="2">
    <source>
        <dbReference type="ARBA" id="ARBA00022963"/>
    </source>
</evidence>
<dbReference type="AlphaFoldDB" id="A0A8S3Q3U9"/>